<organism evidence="2 3">
    <name type="scientific">Flexistipes sinusarabici</name>
    <dbReference type="NCBI Taxonomy" id="2352"/>
    <lineage>
        <taxon>Bacteria</taxon>
        <taxon>Pseudomonadati</taxon>
        <taxon>Deferribacterota</taxon>
        <taxon>Deferribacteres</taxon>
        <taxon>Deferribacterales</taxon>
        <taxon>Flexistipitaceae</taxon>
        <taxon>Flexistipes</taxon>
    </lineage>
</organism>
<reference evidence="2 3" key="1">
    <citation type="submission" date="2019-08" db="EMBL/GenBank/DDBJ databases">
        <title>Genomic characterization of a novel candidate phylum (ARYD3) from a high temperature, high salinity tertiary oil reservoir in north central Oklahoma, USA.</title>
        <authorList>
            <person name="Youssef N.H."/>
            <person name="Yadav A."/>
            <person name="Elshahed M.S."/>
        </authorList>
    </citation>
    <scope>NUCLEOTIDE SEQUENCE [LARGE SCALE GENOMIC DNA]</scope>
    <source>
        <strain evidence="2">ARYD1</strain>
    </source>
</reference>
<dbReference type="Pfam" id="PF04246">
    <property type="entry name" value="RseC_MucC"/>
    <property type="match status" value="1"/>
</dbReference>
<dbReference type="PANTHER" id="PTHR35867">
    <property type="entry name" value="PROTEIN RSEC"/>
    <property type="match status" value="1"/>
</dbReference>
<evidence type="ECO:0000313" key="3">
    <source>
        <dbReference type="Proteomes" id="UP000323337"/>
    </source>
</evidence>
<dbReference type="RefSeq" id="WP_303701526.1">
    <property type="nucleotide sequence ID" value="NZ_VSIV01000226.1"/>
</dbReference>
<evidence type="ECO:0000313" key="2">
    <source>
        <dbReference type="EMBL" id="TYB32961.1"/>
    </source>
</evidence>
<keyword evidence="1" id="KW-1133">Transmembrane helix</keyword>
<proteinExistence type="predicted"/>
<protein>
    <submittedName>
        <fullName evidence="2">SoxR reducing system RseC family protein</fullName>
    </submittedName>
</protein>
<dbReference type="InterPro" id="IPR007359">
    <property type="entry name" value="SigmaE_reg_RseC_MucC"/>
</dbReference>
<keyword evidence="1" id="KW-0472">Membrane</keyword>
<dbReference type="EMBL" id="VSIV01000226">
    <property type="protein sequence ID" value="TYB32961.1"/>
    <property type="molecule type" value="Genomic_DNA"/>
</dbReference>
<dbReference type="PANTHER" id="PTHR35867:SF1">
    <property type="entry name" value="PROTEIN RSEC"/>
    <property type="match status" value="1"/>
</dbReference>
<dbReference type="InterPro" id="IPR026268">
    <property type="entry name" value="RseC"/>
</dbReference>
<feature type="transmembrane region" description="Helical" evidence="1">
    <location>
        <begin position="77"/>
        <end position="97"/>
    </location>
</feature>
<keyword evidence="1" id="KW-0812">Transmembrane</keyword>
<evidence type="ECO:0000256" key="1">
    <source>
        <dbReference type="SAM" id="Phobius"/>
    </source>
</evidence>
<sequence>MAGKTNTETGKVVKINGNKVTVRFAKTSACSHCDHKDSCSSEGEDYMFIELENTIDAKVGETVEVASSVKSTYKNGFIVYILPLIVILISAGIGNFFDKKLGTGFITPVTAVASIVLYFSILHLIYKNKKSELVLQRPGRKNVQGCSHCG</sequence>
<dbReference type="AlphaFoldDB" id="A0A5D0MNB5"/>
<comment type="caution">
    <text evidence="2">The sequence shown here is derived from an EMBL/GenBank/DDBJ whole genome shotgun (WGS) entry which is preliminary data.</text>
</comment>
<name>A0A5D0MNB5_FLESI</name>
<accession>A0A5D0MNB5</accession>
<dbReference type="PIRSF" id="PIRSF004923">
    <property type="entry name" value="RseC"/>
    <property type="match status" value="1"/>
</dbReference>
<dbReference type="Proteomes" id="UP000323337">
    <property type="component" value="Unassembled WGS sequence"/>
</dbReference>
<gene>
    <name evidence="2" type="ORF">FXF49_08760</name>
</gene>
<feature type="transmembrane region" description="Helical" evidence="1">
    <location>
        <begin position="103"/>
        <end position="126"/>
    </location>
</feature>